<dbReference type="InterPro" id="IPR012902">
    <property type="entry name" value="N_methyl_site"/>
</dbReference>
<name>A0A8J6TN64_9BACT</name>
<evidence type="ECO:0000313" key="1">
    <source>
        <dbReference type="EMBL" id="MBC8433236.1"/>
    </source>
</evidence>
<dbReference type="Proteomes" id="UP000605201">
    <property type="component" value="Unassembled WGS sequence"/>
</dbReference>
<dbReference type="SUPFAM" id="SSF54523">
    <property type="entry name" value="Pili subunits"/>
    <property type="match status" value="1"/>
</dbReference>
<dbReference type="InterPro" id="IPR045584">
    <property type="entry name" value="Pilin-like"/>
</dbReference>
<proteinExistence type="predicted"/>
<gene>
    <name evidence="1" type="ORF">H8D96_15105</name>
</gene>
<dbReference type="Pfam" id="PF07963">
    <property type="entry name" value="N_methyl"/>
    <property type="match status" value="1"/>
</dbReference>
<sequence length="139" mass="14819">MMLRKTLKTSKRSDGFTLVEALLSVAILGLLAATMGTVYSSANQSLAVQTDHMLLDSKLRSQMEDLIGTPFGTLIGGQENVTINGNNYQIVWTVVLIDLDGDSTPEATAKQVTVSVTGMSGNSLTTIRVDNQDLVGKIS</sequence>
<dbReference type="NCBIfam" id="TIGR02532">
    <property type="entry name" value="IV_pilin_GFxxxE"/>
    <property type="match status" value="1"/>
</dbReference>
<dbReference type="AlphaFoldDB" id="A0A8J6TN64"/>
<dbReference type="Gene3D" id="3.30.700.10">
    <property type="entry name" value="Glycoprotein, Type 4 Pilin"/>
    <property type="match status" value="1"/>
</dbReference>
<evidence type="ECO:0000313" key="2">
    <source>
        <dbReference type="Proteomes" id="UP000605201"/>
    </source>
</evidence>
<reference evidence="1 2" key="1">
    <citation type="submission" date="2020-08" db="EMBL/GenBank/DDBJ databases">
        <title>Bridging the membrane lipid divide: bacteria of the FCB group superphylum have the potential to synthesize archaeal ether lipids.</title>
        <authorList>
            <person name="Villanueva L."/>
            <person name="Von Meijenfeldt F.A.B."/>
            <person name="Westbye A.B."/>
            <person name="Yadav S."/>
            <person name="Hopmans E.C."/>
            <person name="Dutilh B.E."/>
            <person name="Sinninghe Damste J.S."/>
        </authorList>
    </citation>
    <scope>NUCLEOTIDE SEQUENCE [LARGE SCALE GENOMIC DNA]</scope>
    <source>
        <strain evidence="1">NIOZ-UU17</strain>
    </source>
</reference>
<protein>
    <submittedName>
        <fullName evidence="1">Prepilin-type N-terminal cleavage/methylation domain-containing protein</fullName>
    </submittedName>
</protein>
<comment type="caution">
    <text evidence="1">The sequence shown here is derived from an EMBL/GenBank/DDBJ whole genome shotgun (WGS) entry which is preliminary data.</text>
</comment>
<dbReference type="EMBL" id="JACNIG010000284">
    <property type="protein sequence ID" value="MBC8433236.1"/>
    <property type="molecule type" value="Genomic_DNA"/>
</dbReference>
<accession>A0A8J6TN64</accession>
<organism evidence="1 2">
    <name type="scientific">Candidatus Desulfatibia vada</name>
    <dbReference type="NCBI Taxonomy" id="2841696"/>
    <lineage>
        <taxon>Bacteria</taxon>
        <taxon>Pseudomonadati</taxon>
        <taxon>Thermodesulfobacteriota</taxon>
        <taxon>Desulfobacteria</taxon>
        <taxon>Desulfobacterales</taxon>
        <taxon>Desulfobacterales incertae sedis</taxon>
        <taxon>Candidatus Desulfatibia</taxon>
    </lineage>
</organism>